<dbReference type="AlphaFoldDB" id="A0AA35R7C6"/>
<dbReference type="PANTHER" id="PTHR31977">
    <property type="entry name" value="UPF0696 PROTEIN C11ORF68"/>
    <property type="match status" value="1"/>
</dbReference>
<proteinExistence type="inferred from homology"/>
<dbReference type="Pfam" id="PF08939">
    <property type="entry name" value="Bles03"/>
    <property type="match status" value="1"/>
</dbReference>
<comment type="similarity">
    <text evidence="1">Belongs to the UPF0696 family.</text>
</comment>
<sequence>MACGGGRRYVVVGSHNARLDPSSVTDDYWVWVRNPAHLGVTYGKWLVFGRKGSVLDSKWHKIHPLVSSGALGATGAKCSTDLSTGTSADDGRGVICVYTTREMRDEVGSRLIEEVRETIRYKSDEATLAGLYVSRGHKGVCEKTLLYWQK</sequence>
<dbReference type="PANTHER" id="PTHR31977:SF1">
    <property type="entry name" value="UPF0696 PROTEIN C11ORF68"/>
    <property type="match status" value="1"/>
</dbReference>
<accession>A0AA35R7C6</accession>
<dbReference type="SUPFAM" id="SSF55418">
    <property type="entry name" value="eIF4e-like"/>
    <property type="match status" value="1"/>
</dbReference>
<dbReference type="Proteomes" id="UP001174909">
    <property type="component" value="Unassembled WGS sequence"/>
</dbReference>
<dbReference type="InterPro" id="IPR023398">
    <property type="entry name" value="TIF_eIF4e-like"/>
</dbReference>
<comment type="caution">
    <text evidence="2">The sequence shown here is derived from an EMBL/GenBank/DDBJ whole genome shotgun (WGS) entry which is preliminary data.</text>
</comment>
<name>A0AA35R7C6_GEOBA</name>
<keyword evidence="3" id="KW-1185">Reference proteome</keyword>
<evidence type="ECO:0000313" key="2">
    <source>
        <dbReference type="EMBL" id="CAI8006178.1"/>
    </source>
</evidence>
<dbReference type="Gene3D" id="3.30.760.10">
    <property type="entry name" value="RNA Cap, Translation Initiation Factor Eif4e"/>
    <property type="match status" value="1"/>
</dbReference>
<gene>
    <name evidence="2" type="ORF">GBAR_LOCUS4590</name>
</gene>
<dbReference type="InterPro" id="IPR015034">
    <property type="entry name" value="Bles03"/>
</dbReference>
<reference evidence="2" key="1">
    <citation type="submission" date="2023-03" db="EMBL/GenBank/DDBJ databases">
        <authorList>
            <person name="Steffen K."/>
            <person name="Cardenas P."/>
        </authorList>
    </citation>
    <scope>NUCLEOTIDE SEQUENCE</scope>
</reference>
<protein>
    <submittedName>
        <fullName evidence="2">Uncharacterized protein</fullName>
    </submittedName>
</protein>
<evidence type="ECO:0000313" key="3">
    <source>
        <dbReference type="Proteomes" id="UP001174909"/>
    </source>
</evidence>
<evidence type="ECO:0000256" key="1">
    <source>
        <dbReference type="ARBA" id="ARBA00010568"/>
    </source>
</evidence>
<dbReference type="EMBL" id="CASHTH010000666">
    <property type="protein sequence ID" value="CAI8006178.1"/>
    <property type="molecule type" value="Genomic_DNA"/>
</dbReference>
<organism evidence="2 3">
    <name type="scientific">Geodia barretti</name>
    <name type="common">Barrett's horny sponge</name>
    <dbReference type="NCBI Taxonomy" id="519541"/>
    <lineage>
        <taxon>Eukaryota</taxon>
        <taxon>Metazoa</taxon>
        <taxon>Porifera</taxon>
        <taxon>Demospongiae</taxon>
        <taxon>Heteroscleromorpha</taxon>
        <taxon>Tetractinellida</taxon>
        <taxon>Astrophorina</taxon>
        <taxon>Geodiidae</taxon>
        <taxon>Geodia</taxon>
    </lineage>
</organism>